<dbReference type="NCBIfam" id="NF006739">
    <property type="entry name" value="PRK09267.1-5"/>
    <property type="match status" value="1"/>
</dbReference>
<dbReference type="EMBL" id="FMMM01000062">
    <property type="protein sequence ID" value="SCQ22646.1"/>
    <property type="molecule type" value="Genomic_DNA"/>
</dbReference>
<protein>
    <recommendedName>
        <fullName evidence="8">Flavodoxin</fullName>
    </recommendedName>
</protein>
<keyword evidence="4 8" id="KW-0285">Flavoprotein</keyword>
<dbReference type="NCBIfam" id="NF006738">
    <property type="entry name" value="PRK09267.1-4"/>
    <property type="match status" value="1"/>
</dbReference>
<dbReference type="SUPFAM" id="SSF52218">
    <property type="entry name" value="Flavoproteins"/>
    <property type="match status" value="1"/>
</dbReference>
<evidence type="ECO:0000256" key="2">
    <source>
        <dbReference type="ARBA" id="ARBA00005267"/>
    </source>
</evidence>
<dbReference type="NCBIfam" id="TIGR01752">
    <property type="entry name" value="flav_long"/>
    <property type="match status" value="1"/>
</dbReference>
<comment type="similarity">
    <text evidence="2 8">Belongs to the flavodoxin family.</text>
</comment>
<dbReference type="InterPro" id="IPR001226">
    <property type="entry name" value="Flavodoxin_CS"/>
</dbReference>
<sequence>MGKTAIIYGSTTGTTENIAGRIAEQMNIASEDVYEVAKITPADVAQYDMLLLGCSTWGAGDLQDDWYKGLEMLKQTDLTGKKIAFFGAGDSSSYSDTFCGALGVLYEGLKSSGATFVGQVDPSEYTFDSSEAVIDGQFIGLPIDEENEPNKTDDRISRWIASLK</sequence>
<dbReference type="Gene3D" id="3.40.50.360">
    <property type="match status" value="1"/>
</dbReference>
<dbReference type="InterPro" id="IPR050619">
    <property type="entry name" value="Flavodoxin"/>
</dbReference>
<proteinExistence type="inferred from homology"/>
<dbReference type="PRINTS" id="PR00369">
    <property type="entry name" value="FLAVODOXIN"/>
</dbReference>
<dbReference type="OMA" id="ICGIPTW"/>
<dbReference type="OrthoDB" id="9790745at2"/>
<evidence type="ECO:0000256" key="8">
    <source>
        <dbReference type="PIRNR" id="PIRNR038996"/>
    </source>
</evidence>
<dbReference type="InterPro" id="IPR010086">
    <property type="entry name" value="Flavodoxin_lc"/>
</dbReference>
<evidence type="ECO:0000256" key="6">
    <source>
        <dbReference type="ARBA" id="ARBA00022982"/>
    </source>
</evidence>
<dbReference type="AlphaFoldDB" id="A0A1D3UQW3"/>
<evidence type="ECO:0000256" key="1">
    <source>
        <dbReference type="ARBA" id="ARBA00001917"/>
    </source>
</evidence>
<dbReference type="PANTHER" id="PTHR42809">
    <property type="entry name" value="FLAVODOXIN 2"/>
    <property type="match status" value="1"/>
</dbReference>
<evidence type="ECO:0000313" key="10">
    <source>
        <dbReference type="EMBL" id="PDP44034.1"/>
    </source>
</evidence>
<evidence type="ECO:0000256" key="7">
    <source>
        <dbReference type="ARBA" id="ARBA00023231"/>
    </source>
</evidence>
<gene>
    <name evidence="11" type="primary">isiB</name>
    <name evidence="10" type="ORF">CLI86_05840</name>
    <name evidence="11" type="ORF">TFUB20_01785</name>
</gene>
<dbReference type="InterPro" id="IPR008254">
    <property type="entry name" value="Flavodoxin/NO_synth"/>
</dbReference>
<evidence type="ECO:0000256" key="5">
    <source>
        <dbReference type="ARBA" id="ARBA00022643"/>
    </source>
</evidence>
<dbReference type="GO" id="GO:0009055">
    <property type="term" value="F:electron transfer activity"/>
    <property type="evidence" value="ECO:0007669"/>
    <property type="project" value="UniProtKB-UniRule"/>
</dbReference>
<dbReference type="GeneID" id="34759158"/>
<dbReference type="Pfam" id="PF00258">
    <property type="entry name" value="Flavodoxin_1"/>
    <property type="match status" value="1"/>
</dbReference>
<name>A0A1D3UQW3_TANFO</name>
<dbReference type="PIRSF" id="PIRSF038996">
    <property type="entry name" value="FldA"/>
    <property type="match status" value="1"/>
</dbReference>
<dbReference type="InterPro" id="IPR029039">
    <property type="entry name" value="Flavoprotein-like_sf"/>
</dbReference>
<dbReference type="GO" id="GO:0010181">
    <property type="term" value="F:FMN binding"/>
    <property type="evidence" value="ECO:0007669"/>
    <property type="project" value="UniProtKB-UniRule"/>
</dbReference>
<dbReference type="Proteomes" id="UP000219259">
    <property type="component" value="Unassembled WGS sequence"/>
</dbReference>
<evidence type="ECO:0000313" key="11">
    <source>
        <dbReference type="EMBL" id="SCQ22646.1"/>
    </source>
</evidence>
<evidence type="ECO:0000313" key="12">
    <source>
        <dbReference type="Proteomes" id="UP000182057"/>
    </source>
</evidence>
<dbReference type="InterPro" id="IPR001094">
    <property type="entry name" value="Flavdoxin-like"/>
</dbReference>
<keyword evidence="6 8" id="KW-0249">Electron transport</keyword>
<evidence type="ECO:0000256" key="3">
    <source>
        <dbReference type="ARBA" id="ARBA00022448"/>
    </source>
</evidence>
<evidence type="ECO:0000259" key="9">
    <source>
        <dbReference type="PROSITE" id="PS50902"/>
    </source>
</evidence>
<dbReference type="RefSeq" id="WP_014225386.1">
    <property type="nucleotide sequence ID" value="NZ_CAJPTF010000052.1"/>
</dbReference>
<dbReference type="PANTHER" id="PTHR42809:SF1">
    <property type="entry name" value="FLAVODOXIN 1"/>
    <property type="match status" value="1"/>
</dbReference>
<dbReference type="PROSITE" id="PS00201">
    <property type="entry name" value="FLAVODOXIN"/>
    <property type="match status" value="1"/>
</dbReference>
<reference evidence="10 13" key="2">
    <citation type="submission" date="2017-09" db="EMBL/GenBank/DDBJ databases">
        <title>Phase variable restriction modification systems are present in the genome sequences of periodontal pathogens Prevotella intermedia, Tannerella forsythia and Porphyromonas gingivalis.</title>
        <authorList>
            <person name="Haigh R.D."/>
            <person name="Crawford L."/>
            <person name="Ralph J."/>
            <person name="Wanford J."/>
            <person name="Vartoukian S.R."/>
            <person name="Hijazib K."/>
            <person name="Wade W."/>
            <person name="Oggioni M.R."/>
        </authorList>
    </citation>
    <scope>NUCLEOTIDE SEQUENCE [LARGE SCALE GENOMIC DNA]</scope>
    <source>
        <strain evidence="10 13">WW11663</strain>
    </source>
</reference>
<comment type="function">
    <text evidence="8">Low-potential electron donor to a number of redox enzymes.</text>
</comment>
<dbReference type="Proteomes" id="UP000182057">
    <property type="component" value="Unassembled WGS sequence"/>
</dbReference>
<accession>A0A1D3UQW3</accession>
<keyword evidence="5 8" id="KW-0288">FMN</keyword>
<comment type="cofactor">
    <cofactor evidence="1 8">
        <name>FMN</name>
        <dbReference type="ChEBI" id="CHEBI:58210"/>
    </cofactor>
</comment>
<reference evidence="11 12" key="1">
    <citation type="submission" date="2016-09" db="EMBL/GenBank/DDBJ databases">
        <authorList>
            <person name="Capua I."/>
            <person name="De Benedictis P."/>
            <person name="Joannis T."/>
            <person name="Lombin L.H."/>
            <person name="Cattoli G."/>
        </authorList>
    </citation>
    <scope>NUCLEOTIDE SEQUENCE [LARGE SCALE GENOMIC DNA]</scope>
    <source>
        <strain evidence="11 12">UB20</strain>
    </source>
</reference>
<evidence type="ECO:0000256" key="4">
    <source>
        <dbReference type="ARBA" id="ARBA00022630"/>
    </source>
</evidence>
<keyword evidence="3 8" id="KW-0813">Transport</keyword>
<feature type="domain" description="Flavodoxin-like" evidence="9">
    <location>
        <begin position="4"/>
        <end position="164"/>
    </location>
</feature>
<evidence type="ECO:0000313" key="13">
    <source>
        <dbReference type="Proteomes" id="UP000219259"/>
    </source>
</evidence>
<organism evidence="11 12">
    <name type="scientific">Tannerella forsythia</name>
    <name type="common">Bacteroides forsythus</name>
    <dbReference type="NCBI Taxonomy" id="28112"/>
    <lineage>
        <taxon>Bacteria</taxon>
        <taxon>Pseudomonadati</taxon>
        <taxon>Bacteroidota</taxon>
        <taxon>Bacteroidia</taxon>
        <taxon>Bacteroidales</taxon>
        <taxon>Tannerellaceae</taxon>
        <taxon>Tannerella</taxon>
    </lineage>
</organism>
<keyword evidence="7" id="KW-0535">Nitrogen fixation</keyword>
<dbReference type="PROSITE" id="PS50902">
    <property type="entry name" value="FLAVODOXIN_LIKE"/>
    <property type="match status" value="1"/>
</dbReference>
<dbReference type="EMBL" id="NSLJ01000011">
    <property type="protein sequence ID" value="PDP44034.1"/>
    <property type="molecule type" value="Genomic_DNA"/>
</dbReference>